<dbReference type="PROSITE" id="PS51318">
    <property type="entry name" value="TAT"/>
    <property type="match status" value="1"/>
</dbReference>
<organism evidence="2 3">
    <name type="scientific">Rhodoblastus acidophilus</name>
    <name type="common">Rhodopseudomonas acidophila</name>
    <dbReference type="NCBI Taxonomy" id="1074"/>
    <lineage>
        <taxon>Bacteria</taxon>
        <taxon>Pseudomonadati</taxon>
        <taxon>Pseudomonadota</taxon>
        <taxon>Alphaproteobacteria</taxon>
        <taxon>Hyphomicrobiales</taxon>
        <taxon>Rhodoblastaceae</taxon>
        <taxon>Rhodoblastus</taxon>
    </lineage>
</organism>
<evidence type="ECO:0000256" key="1">
    <source>
        <dbReference type="SAM" id="SignalP"/>
    </source>
</evidence>
<feature type="signal peptide" evidence="1">
    <location>
        <begin position="1"/>
        <end position="31"/>
    </location>
</feature>
<sequence length="91" mass="9637">MTKLRTDGCPQISRRMLLVGGVAAGSAPLLAATDANANVKLSKAAVRFRTVAQDGKTCGACKLYRDPSSCTFVEGVTDPSCTCWIWRAKTA</sequence>
<dbReference type="InterPro" id="IPR006311">
    <property type="entry name" value="TAT_signal"/>
</dbReference>
<evidence type="ECO:0008006" key="4">
    <source>
        <dbReference type="Google" id="ProtNLM"/>
    </source>
</evidence>
<reference evidence="2 3" key="1">
    <citation type="submission" date="2019-11" db="EMBL/GenBank/DDBJ databases">
        <title>Whole-genome sequence of a Rhodoblastus acidophilus DSM 142.</title>
        <authorList>
            <person name="Kyndt J.A."/>
            <person name="Meyer T.E."/>
        </authorList>
    </citation>
    <scope>NUCLEOTIDE SEQUENCE [LARGE SCALE GENOMIC DNA]</scope>
    <source>
        <strain evidence="2 3">DSM 142</strain>
    </source>
</reference>
<dbReference type="EMBL" id="WNKS01000002">
    <property type="protein sequence ID" value="MTV30034.1"/>
    <property type="molecule type" value="Genomic_DNA"/>
</dbReference>
<dbReference type="Gene3D" id="4.10.490.10">
    <property type="entry name" value="High potential iron-sulphur protein"/>
    <property type="match status" value="1"/>
</dbReference>
<comment type="caution">
    <text evidence="2">The sequence shown here is derived from an EMBL/GenBank/DDBJ whole genome shotgun (WGS) entry which is preliminary data.</text>
</comment>
<gene>
    <name evidence="2" type="ORF">GJ654_03390</name>
</gene>
<dbReference type="GO" id="GO:0009055">
    <property type="term" value="F:electron transfer activity"/>
    <property type="evidence" value="ECO:0007669"/>
    <property type="project" value="InterPro"/>
</dbReference>
<feature type="chain" id="PRO_5027043770" description="High-potential iron-sulfur protein" evidence="1">
    <location>
        <begin position="32"/>
        <end position="91"/>
    </location>
</feature>
<dbReference type="OrthoDB" id="5334781at2"/>
<proteinExistence type="predicted"/>
<dbReference type="AlphaFoldDB" id="A0A6N8DMM5"/>
<dbReference type="GO" id="GO:0019646">
    <property type="term" value="P:aerobic electron transport chain"/>
    <property type="evidence" value="ECO:0007669"/>
    <property type="project" value="InterPro"/>
</dbReference>
<dbReference type="SUPFAM" id="SSF57652">
    <property type="entry name" value="HIPIP (high potential iron protein)"/>
    <property type="match status" value="1"/>
</dbReference>
<accession>A0A6N8DMM5</accession>
<evidence type="ECO:0000313" key="2">
    <source>
        <dbReference type="EMBL" id="MTV30034.1"/>
    </source>
</evidence>
<evidence type="ECO:0000313" key="3">
    <source>
        <dbReference type="Proteomes" id="UP000439113"/>
    </source>
</evidence>
<protein>
    <recommendedName>
        <fullName evidence="4">High-potential iron-sulfur protein</fullName>
    </recommendedName>
</protein>
<dbReference type="RefSeq" id="WP_155444694.1">
    <property type="nucleotide sequence ID" value="NZ_JAOQNR010000002.1"/>
</dbReference>
<keyword evidence="1" id="KW-0732">Signal</keyword>
<dbReference type="Proteomes" id="UP000439113">
    <property type="component" value="Unassembled WGS sequence"/>
</dbReference>
<dbReference type="InterPro" id="IPR036369">
    <property type="entry name" value="HIPIP_sf"/>
</dbReference>
<name>A0A6N8DMM5_RHOAC</name>